<keyword evidence="9 17" id="KW-0479">Metal-binding</keyword>
<evidence type="ECO:0000256" key="9">
    <source>
        <dbReference type="ARBA" id="ARBA00022723"/>
    </source>
</evidence>
<feature type="binding site" evidence="17">
    <location>
        <position position="34"/>
    </location>
    <ligand>
        <name>[4Fe-4S] cluster</name>
        <dbReference type="ChEBI" id="CHEBI:49883"/>
        <note>4Fe-4S-S-AdoMet</note>
    </ligand>
</feature>
<evidence type="ECO:0000259" key="18">
    <source>
        <dbReference type="PROSITE" id="PS51918"/>
    </source>
</evidence>
<dbReference type="KEGG" id="pog:Pogu_2363"/>
<comment type="catalytic activity">
    <reaction evidence="16">
        <text>uridine(34) in tRNA + acetyl-CoA + S-adenosyl-L-methionine + H2O = 5-(carboxymethyl)uridine(34) in tRNA + 5'-deoxyadenosine + L-methionine + CoA + 2 H(+)</text>
        <dbReference type="Rhea" id="RHEA:61020"/>
        <dbReference type="Rhea" id="RHEA-COMP:10407"/>
        <dbReference type="Rhea" id="RHEA-COMP:11727"/>
        <dbReference type="ChEBI" id="CHEBI:15377"/>
        <dbReference type="ChEBI" id="CHEBI:15378"/>
        <dbReference type="ChEBI" id="CHEBI:17319"/>
        <dbReference type="ChEBI" id="CHEBI:57287"/>
        <dbReference type="ChEBI" id="CHEBI:57288"/>
        <dbReference type="ChEBI" id="CHEBI:57844"/>
        <dbReference type="ChEBI" id="CHEBI:59789"/>
        <dbReference type="ChEBI" id="CHEBI:65315"/>
        <dbReference type="ChEBI" id="CHEBI:74882"/>
        <dbReference type="EC" id="2.3.1.311"/>
    </reaction>
    <physiologicalReaction direction="left-to-right" evidence="16">
        <dbReference type="Rhea" id="RHEA:61021"/>
    </physiologicalReaction>
</comment>
<dbReference type="eggNOG" id="arCOG01361">
    <property type="taxonomic scope" value="Archaea"/>
</dbReference>
<keyword evidence="8" id="KW-0819">tRNA processing</keyword>
<dbReference type="STRING" id="698757.Pogu_2363"/>
<dbReference type="InterPro" id="IPR000182">
    <property type="entry name" value="GNAT_dom"/>
</dbReference>
<sequence length="484" mass="54511">MMERPLRFVRMASGVHVVALMTQPFPCPGRCTFCPTSADAPKSYMPDSPVVLRAKRNRYDPYLQTAGRIKVYLENGHTPSKIEAVVMGGTFSALPRSYREWFVANVYKALNDYPHWAPAADPAPDLEAEQLRNEAASLRLAALAVETRPDFVDEAEVDFLLRLGVTRVELGVQSIYDDVLQRVKRGHGVAEVARATALLKDSAYKLCYHLMPGLPGSDPDRDFEMVKEVFSDPRFMPDCVKIYPTYVVPGTELYEEWRRGAYKNYDEGAWLELLAKIYASVPRWARVMRLGRDIPLHHVVDGPRWGNMRQMVLRHMERLGLKCMEIRCREVGIRLANNVPIQPGPVEVKKTEYEASGGVEIFLEAVGPDDTLYAILRLRIPGKPHRPELRKAALVRELHVYGPAVPVGEQGIWWQHTGLGRGLMTRAEEIAREHGMLKIAVISGVGAREYYRKLGYSRCGPYMCKPIGAPLGYADDYLAASESI</sequence>
<gene>
    <name evidence="19" type="ordered locus">Pogu_2363</name>
</gene>
<dbReference type="EC" id="2.3.1.311" evidence="15"/>
<dbReference type="GO" id="GO:0106261">
    <property type="term" value="F:tRNA uridine(34) acetyltransferase activity"/>
    <property type="evidence" value="ECO:0007669"/>
    <property type="project" value="UniProtKB-EC"/>
</dbReference>
<evidence type="ECO:0000256" key="17">
    <source>
        <dbReference type="PIRSR" id="PIRSR005669-1"/>
    </source>
</evidence>
<dbReference type="Proteomes" id="UP000009062">
    <property type="component" value="Chromosome"/>
</dbReference>
<dbReference type="InterPro" id="IPR034687">
    <property type="entry name" value="ELP3-like"/>
</dbReference>
<accession>H6QBN9</accession>
<feature type="domain" description="Radical SAM core" evidence="18">
    <location>
        <begin position="12"/>
        <end position="283"/>
    </location>
</feature>
<organism evidence="19 20">
    <name type="scientific">Pyrobaculum oguniense (strain DSM 13380 / JCM 10595 / TE7)</name>
    <dbReference type="NCBI Taxonomy" id="698757"/>
    <lineage>
        <taxon>Archaea</taxon>
        <taxon>Thermoproteota</taxon>
        <taxon>Thermoprotei</taxon>
        <taxon>Thermoproteales</taxon>
        <taxon>Thermoproteaceae</taxon>
        <taxon>Pyrobaculum</taxon>
    </lineage>
</organism>
<keyword evidence="6 19" id="KW-0808">Transferase</keyword>
<evidence type="ECO:0000256" key="2">
    <source>
        <dbReference type="ARBA" id="ARBA00005494"/>
    </source>
</evidence>
<dbReference type="GO" id="GO:0000049">
    <property type="term" value="F:tRNA binding"/>
    <property type="evidence" value="ECO:0007669"/>
    <property type="project" value="UniProtKB-KW"/>
</dbReference>
<keyword evidence="4" id="KW-0004">4Fe-4S</keyword>
<evidence type="ECO:0000256" key="8">
    <source>
        <dbReference type="ARBA" id="ARBA00022694"/>
    </source>
</evidence>
<dbReference type="GO" id="GO:0002926">
    <property type="term" value="P:tRNA wobble base 5-methoxycarbonylmethyl-2-thiouridinylation"/>
    <property type="evidence" value="ECO:0007669"/>
    <property type="project" value="TreeGrafter"/>
</dbReference>
<reference evidence="19 20" key="1">
    <citation type="journal article" date="2012" name="Stand. Genomic Sci.">
        <title>Complete genome sequence of Pyrobaculum oguniense.</title>
        <authorList>
            <person name="Bernick D.L."/>
            <person name="Karplus K."/>
            <person name="Lui L.M."/>
            <person name="Coker J.K."/>
            <person name="Murphy J.N."/>
            <person name="Chan P.P."/>
            <person name="Cozen A.E."/>
            <person name="Lowe T.M."/>
        </authorList>
    </citation>
    <scope>NUCLEOTIDE SEQUENCE [LARGE SCALE GENOMIC DNA]</scope>
    <source>
        <strain evidence="19 20">TE7</strain>
    </source>
</reference>
<comment type="cofactor">
    <cofactor evidence="17">
        <name>[4Fe-4S] cluster</name>
        <dbReference type="ChEBI" id="CHEBI:49883"/>
    </cofactor>
    <text evidence="17">Binds 1 [4Fe-4S] cluster. The cluster is coordinated with 3 cysteines and an exchangeable S-adenosyl-L-methionine.</text>
</comment>
<dbReference type="PANTHER" id="PTHR11135:SF0">
    <property type="entry name" value="ELONGATOR COMPLEX PROTEIN 3"/>
    <property type="match status" value="1"/>
</dbReference>
<dbReference type="PANTHER" id="PTHR11135">
    <property type="entry name" value="HISTONE ACETYLTRANSFERASE-RELATED"/>
    <property type="match status" value="1"/>
</dbReference>
<dbReference type="InterPro" id="IPR058240">
    <property type="entry name" value="rSAM_sf"/>
</dbReference>
<dbReference type="SFLD" id="SFLDS00029">
    <property type="entry name" value="Radical_SAM"/>
    <property type="match status" value="1"/>
</dbReference>
<dbReference type="SMART" id="SM00729">
    <property type="entry name" value="Elp3"/>
    <property type="match status" value="1"/>
</dbReference>
<evidence type="ECO:0000313" key="19">
    <source>
        <dbReference type="EMBL" id="AFA40390.1"/>
    </source>
</evidence>
<dbReference type="InterPro" id="IPR016181">
    <property type="entry name" value="Acyl_CoA_acyltransferase"/>
</dbReference>
<dbReference type="Pfam" id="PF13673">
    <property type="entry name" value="Acetyltransf_10"/>
    <property type="match status" value="1"/>
</dbReference>
<keyword evidence="5" id="KW-0820">tRNA-binding</keyword>
<evidence type="ECO:0000256" key="7">
    <source>
        <dbReference type="ARBA" id="ARBA00022691"/>
    </source>
</evidence>
<dbReference type="CDD" id="cd01335">
    <property type="entry name" value="Radical_SAM"/>
    <property type="match status" value="1"/>
</dbReference>
<comment type="pathway">
    <text evidence="1">tRNA modification; 5-methoxycarbonylmethyl-2-thiouridine-tRNA biosynthesis.</text>
</comment>
<dbReference type="SUPFAM" id="SSF102114">
    <property type="entry name" value="Radical SAM enzymes"/>
    <property type="match status" value="1"/>
</dbReference>
<dbReference type="GO" id="GO:0051539">
    <property type="term" value="F:4 iron, 4 sulfur cluster binding"/>
    <property type="evidence" value="ECO:0007669"/>
    <property type="project" value="UniProtKB-KW"/>
</dbReference>
<keyword evidence="7" id="KW-0949">S-adenosyl-L-methionine</keyword>
<dbReference type="HOGENOM" id="CLU_025983_2_1_2"/>
<proteinExistence type="inferred from homology"/>
<dbReference type="Gene3D" id="3.30.750.200">
    <property type="match status" value="1"/>
</dbReference>
<dbReference type="PROSITE" id="PS51918">
    <property type="entry name" value="RADICAL_SAM"/>
    <property type="match status" value="1"/>
</dbReference>
<dbReference type="Pfam" id="PF04055">
    <property type="entry name" value="Radical_SAM"/>
    <property type="match status" value="1"/>
</dbReference>
<comment type="similarity">
    <text evidence="2">Belongs to the ELP3 family.</text>
</comment>
<dbReference type="InterPro" id="IPR006638">
    <property type="entry name" value="Elp3/MiaA/NifB-like_rSAM"/>
</dbReference>
<dbReference type="Pfam" id="PF16199">
    <property type="entry name" value="Radical_SAM_C"/>
    <property type="match status" value="1"/>
</dbReference>
<evidence type="ECO:0000256" key="1">
    <source>
        <dbReference type="ARBA" id="ARBA00005043"/>
    </source>
</evidence>
<feature type="binding site" evidence="17">
    <location>
        <position position="31"/>
    </location>
    <ligand>
        <name>[4Fe-4S] cluster</name>
        <dbReference type="ChEBI" id="CHEBI:49883"/>
        <note>4Fe-4S-S-AdoMet</note>
    </ligand>
</feature>
<evidence type="ECO:0000256" key="10">
    <source>
        <dbReference type="ARBA" id="ARBA00022884"/>
    </source>
</evidence>
<dbReference type="InterPro" id="IPR032432">
    <property type="entry name" value="Radical_SAM_C"/>
</dbReference>
<evidence type="ECO:0000256" key="16">
    <source>
        <dbReference type="ARBA" id="ARBA00047372"/>
    </source>
</evidence>
<dbReference type="InterPro" id="IPR039661">
    <property type="entry name" value="ELP3"/>
</dbReference>
<dbReference type="SFLD" id="SFLDF00344">
    <property type="entry name" value="ELP3-like"/>
    <property type="match status" value="1"/>
</dbReference>
<evidence type="ECO:0000256" key="15">
    <source>
        <dbReference type="ARBA" id="ARBA00044771"/>
    </source>
</evidence>
<evidence type="ECO:0000256" key="12">
    <source>
        <dbReference type="ARBA" id="ARBA00023014"/>
    </source>
</evidence>
<keyword evidence="10" id="KW-0694">RNA-binding</keyword>
<evidence type="ECO:0000256" key="6">
    <source>
        <dbReference type="ARBA" id="ARBA00022679"/>
    </source>
</evidence>
<protein>
    <recommendedName>
        <fullName evidence="3">Elongator complex protein 3</fullName>
        <ecNumber evidence="15">2.3.1.311</ecNumber>
    </recommendedName>
    <alternativeName>
        <fullName evidence="14">tRNA uridine(34) acetyltransferase</fullName>
    </alternativeName>
</protein>
<dbReference type="AlphaFoldDB" id="H6QBN9"/>
<evidence type="ECO:0000256" key="13">
    <source>
        <dbReference type="ARBA" id="ARBA00023315"/>
    </source>
</evidence>
<dbReference type="InterPro" id="IPR007197">
    <property type="entry name" value="rSAM"/>
</dbReference>
<dbReference type="Gene3D" id="3.40.630.30">
    <property type="match status" value="1"/>
</dbReference>
<dbReference type="GO" id="GO:0046872">
    <property type="term" value="F:metal ion binding"/>
    <property type="evidence" value="ECO:0007669"/>
    <property type="project" value="UniProtKB-KW"/>
</dbReference>
<evidence type="ECO:0000256" key="5">
    <source>
        <dbReference type="ARBA" id="ARBA00022555"/>
    </source>
</evidence>
<dbReference type="EMBL" id="CP003316">
    <property type="protein sequence ID" value="AFA40390.1"/>
    <property type="molecule type" value="Genomic_DNA"/>
</dbReference>
<evidence type="ECO:0000256" key="3">
    <source>
        <dbReference type="ARBA" id="ARBA00020266"/>
    </source>
</evidence>
<evidence type="ECO:0000256" key="14">
    <source>
        <dbReference type="ARBA" id="ARBA00030769"/>
    </source>
</evidence>
<evidence type="ECO:0000313" key="20">
    <source>
        <dbReference type="Proteomes" id="UP000009062"/>
    </source>
</evidence>
<keyword evidence="20" id="KW-1185">Reference proteome</keyword>
<dbReference type="SFLD" id="SFLDG01086">
    <property type="entry name" value="elongater_protein-like"/>
    <property type="match status" value="1"/>
</dbReference>
<evidence type="ECO:0000256" key="4">
    <source>
        <dbReference type="ARBA" id="ARBA00022485"/>
    </source>
</evidence>
<keyword evidence="13 19" id="KW-0012">Acyltransferase</keyword>
<keyword evidence="11 17" id="KW-0408">Iron</keyword>
<dbReference type="PIRSF" id="PIRSF005669">
    <property type="entry name" value="Hist_AcTrfase_ELP3"/>
    <property type="match status" value="1"/>
</dbReference>
<dbReference type="GO" id="GO:0005737">
    <property type="term" value="C:cytoplasm"/>
    <property type="evidence" value="ECO:0007669"/>
    <property type="project" value="TreeGrafter"/>
</dbReference>
<evidence type="ECO:0000256" key="11">
    <source>
        <dbReference type="ARBA" id="ARBA00023004"/>
    </source>
</evidence>
<keyword evidence="12 17" id="KW-0411">Iron-sulfur</keyword>
<feature type="binding site" evidence="17">
    <location>
        <position position="27"/>
    </location>
    <ligand>
        <name>[4Fe-4S] cluster</name>
        <dbReference type="ChEBI" id="CHEBI:49883"/>
        <note>4Fe-4S-S-AdoMet</note>
    </ligand>
</feature>
<dbReference type="SUPFAM" id="SSF55729">
    <property type="entry name" value="Acyl-CoA N-acyltransferases (Nat)"/>
    <property type="match status" value="1"/>
</dbReference>
<dbReference type="NCBIfam" id="TIGR01211">
    <property type="entry name" value="ELP3"/>
    <property type="match status" value="1"/>
</dbReference>
<name>H6QBN9_PYROT</name>